<dbReference type="PROSITE" id="PS50928">
    <property type="entry name" value="ABC_TM1"/>
    <property type="match status" value="1"/>
</dbReference>
<dbReference type="Gene3D" id="1.10.3720.10">
    <property type="entry name" value="MetI-like"/>
    <property type="match status" value="1"/>
</dbReference>
<feature type="transmembrane region" description="Helical" evidence="7">
    <location>
        <begin position="32"/>
        <end position="52"/>
    </location>
</feature>
<feature type="transmembrane region" description="Helical" evidence="7">
    <location>
        <begin position="151"/>
        <end position="169"/>
    </location>
</feature>
<keyword evidence="4 7" id="KW-0812">Transmembrane</keyword>
<keyword evidence="2 7" id="KW-0813">Transport</keyword>
<dbReference type="GO" id="GO:0055085">
    <property type="term" value="P:transmembrane transport"/>
    <property type="evidence" value="ECO:0007669"/>
    <property type="project" value="InterPro"/>
</dbReference>
<feature type="transmembrane region" description="Helical" evidence="7">
    <location>
        <begin position="122"/>
        <end position="142"/>
    </location>
</feature>
<feature type="transmembrane region" description="Helical" evidence="7">
    <location>
        <begin position="240"/>
        <end position="263"/>
    </location>
</feature>
<dbReference type="PANTHER" id="PTHR32243">
    <property type="entry name" value="MALTOSE TRANSPORT SYSTEM PERMEASE-RELATED"/>
    <property type="match status" value="1"/>
</dbReference>
<dbReference type="RefSeq" id="WP_188879795.1">
    <property type="nucleotide sequence ID" value="NZ_BMOQ01000008.1"/>
</dbReference>
<proteinExistence type="inferred from homology"/>
<accession>A0A830GF08</accession>
<evidence type="ECO:0000256" key="5">
    <source>
        <dbReference type="ARBA" id="ARBA00022989"/>
    </source>
</evidence>
<feature type="transmembrane region" description="Helical" evidence="7">
    <location>
        <begin position="181"/>
        <end position="203"/>
    </location>
</feature>
<evidence type="ECO:0000256" key="1">
    <source>
        <dbReference type="ARBA" id="ARBA00004651"/>
    </source>
</evidence>
<comment type="subcellular location">
    <subcellularLocation>
        <location evidence="1 7">Cell membrane</location>
        <topology evidence="1 7">Multi-pass membrane protein</topology>
    </subcellularLocation>
</comment>
<keyword evidence="10" id="KW-1185">Reference proteome</keyword>
<feature type="domain" description="ABC transmembrane type-1" evidence="8">
    <location>
        <begin position="116"/>
        <end position="306"/>
    </location>
</feature>
<dbReference type="InterPro" id="IPR000515">
    <property type="entry name" value="MetI-like"/>
</dbReference>
<evidence type="ECO:0000256" key="4">
    <source>
        <dbReference type="ARBA" id="ARBA00022692"/>
    </source>
</evidence>
<feature type="transmembrane region" description="Helical" evidence="7">
    <location>
        <begin position="283"/>
        <end position="306"/>
    </location>
</feature>
<dbReference type="PANTHER" id="PTHR32243:SF18">
    <property type="entry name" value="INNER MEMBRANE ABC TRANSPORTER PERMEASE PROTEIN YCJP"/>
    <property type="match status" value="1"/>
</dbReference>
<protein>
    <submittedName>
        <fullName evidence="9">ABC transporter permease</fullName>
    </submittedName>
</protein>
<reference evidence="9 10" key="1">
    <citation type="journal article" date="2019" name="Int. J. Syst. Evol. Microbiol.">
        <title>The Global Catalogue of Microorganisms (GCM) 10K type strain sequencing project: providing services to taxonomists for standard genome sequencing and annotation.</title>
        <authorList>
            <consortium name="The Broad Institute Genomics Platform"/>
            <consortium name="The Broad Institute Genome Sequencing Center for Infectious Disease"/>
            <person name="Wu L."/>
            <person name="Ma J."/>
        </authorList>
    </citation>
    <scope>NUCLEOTIDE SEQUENCE [LARGE SCALE GENOMIC DNA]</scope>
    <source>
        <strain evidence="9 10">JCM 16331</strain>
    </source>
</reference>
<evidence type="ECO:0000313" key="9">
    <source>
        <dbReference type="EMBL" id="GGN24691.1"/>
    </source>
</evidence>
<keyword evidence="3" id="KW-1003">Cell membrane</keyword>
<evidence type="ECO:0000259" key="8">
    <source>
        <dbReference type="PROSITE" id="PS50928"/>
    </source>
</evidence>
<organism evidence="9 10">
    <name type="scientific">Halarchaeum nitratireducens</name>
    <dbReference type="NCBI Taxonomy" id="489913"/>
    <lineage>
        <taxon>Archaea</taxon>
        <taxon>Methanobacteriati</taxon>
        <taxon>Methanobacteriota</taxon>
        <taxon>Stenosarchaea group</taxon>
        <taxon>Halobacteria</taxon>
        <taxon>Halobacteriales</taxon>
        <taxon>Halobacteriaceae</taxon>
    </lineage>
</organism>
<evidence type="ECO:0000256" key="3">
    <source>
        <dbReference type="ARBA" id="ARBA00022475"/>
    </source>
</evidence>
<dbReference type="GO" id="GO:0005886">
    <property type="term" value="C:plasma membrane"/>
    <property type="evidence" value="ECO:0007669"/>
    <property type="project" value="UniProtKB-SubCell"/>
</dbReference>
<dbReference type="Pfam" id="PF00528">
    <property type="entry name" value="BPD_transp_1"/>
    <property type="match status" value="1"/>
</dbReference>
<dbReference type="SUPFAM" id="SSF161098">
    <property type="entry name" value="MetI-like"/>
    <property type="match status" value="1"/>
</dbReference>
<evidence type="ECO:0000256" key="7">
    <source>
        <dbReference type="RuleBase" id="RU363032"/>
    </source>
</evidence>
<comment type="caution">
    <text evidence="9">The sequence shown here is derived from an EMBL/GenBank/DDBJ whole genome shotgun (WGS) entry which is preliminary data.</text>
</comment>
<dbReference type="InterPro" id="IPR050901">
    <property type="entry name" value="BP-dep_ABC_trans_perm"/>
</dbReference>
<keyword evidence="6 7" id="KW-0472">Membrane</keyword>
<sequence>MSTETTDPTEEFRENQSWLFDTTAGVYLRKTLVGLVTAGAGLFVLFPLYWLVVTAFKTTAEIQQIPPTIVPQNWSLQGFSVVIESSIQAGGYQVFFENTLGVTITSAIDINVLQLVFNSLKVSVGAGLIAVAFGTVASYVLSRRDFRGKNVLMSLFLASLMFPGTAIMVPEWELINMLDLYNTHVALVLIYGAMTAPFVVWLMKGFFDDFPGSIIDAARMDQCSPYETFRYVVVPMARNSLIASFIFAFLLAWNELVFALTLLGNAKYTVPPGLLTFVQGFNTQWNVVAAASILVSVPVLLGLAYIQRYFVQGLTGGAIKG</sequence>
<keyword evidence="5 7" id="KW-1133">Transmembrane helix</keyword>
<dbReference type="EMBL" id="BMOQ01000008">
    <property type="protein sequence ID" value="GGN24691.1"/>
    <property type="molecule type" value="Genomic_DNA"/>
</dbReference>
<evidence type="ECO:0000313" key="10">
    <source>
        <dbReference type="Proteomes" id="UP000608850"/>
    </source>
</evidence>
<evidence type="ECO:0000256" key="2">
    <source>
        <dbReference type="ARBA" id="ARBA00022448"/>
    </source>
</evidence>
<gene>
    <name evidence="9" type="ORF">GCM10009021_28130</name>
</gene>
<name>A0A830GF08_9EURY</name>
<dbReference type="InterPro" id="IPR035906">
    <property type="entry name" value="MetI-like_sf"/>
</dbReference>
<comment type="similarity">
    <text evidence="7">Belongs to the binding-protein-dependent transport system permease family.</text>
</comment>
<dbReference type="CDD" id="cd06261">
    <property type="entry name" value="TM_PBP2"/>
    <property type="match status" value="1"/>
</dbReference>
<dbReference type="AlphaFoldDB" id="A0A830GF08"/>
<dbReference type="Proteomes" id="UP000608850">
    <property type="component" value="Unassembled WGS sequence"/>
</dbReference>
<dbReference type="OrthoDB" id="57451at2157"/>
<evidence type="ECO:0000256" key="6">
    <source>
        <dbReference type="ARBA" id="ARBA00023136"/>
    </source>
</evidence>